<evidence type="ECO:0000256" key="2">
    <source>
        <dbReference type="ARBA" id="ARBA00022475"/>
    </source>
</evidence>
<dbReference type="PANTHER" id="PTHR23028:SF53">
    <property type="entry name" value="ACYL_TRANSF_3 DOMAIN-CONTAINING PROTEIN"/>
    <property type="match status" value="1"/>
</dbReference>
<proteinExistence type="predicted"/>
<name>A0A2I1KTC6_9ACTO</name>
<feature type="transmembrane region" description="Helical" evidence="9">
    <location>
        <begin position="303"/>
        <end position="323"/>
    </location>
</feature>
<dbReference type="GO" id="GO:0009103">
    <property type="term" value="P:lipopolysaccharide biosynthetic process"/>
    <property type="evidence" value="ECO:0007669"/>
    <property type="project" value="TreeGrafter"/>
</dbReference>
<dbReference type="InterPro" id="IPR050879">
    <property type="entry name" value="Acyltransferase_3"/>
</dbReference>
<evidence type="ECO:0000256" key="1">
    <source>
        <dbReference type="ARBA" id="ARBA00004651"/>
    </source>
</evidence>
<keyword evidence="7 11" id="KW-0012">Acyltransferase</keyword>
<feature type="transmembrane region" description="Helical" evidence="9">
    <location>
        <begin position="274"/>
        <end position="291"/>
    </location>
</feature>
<evidence type="ECO:0000313" key="12">
    <source>
        <dbReference type="Proteomes" id="UP000234778"/>
    </source>
</evidence>
<feature type="transmembrane region" description="Helical" evidence="9">
    <location>
        <begin position="201"/>
        <end position="224"/>
    </location>
</feature>
<dbReference type="Pfam" id="PF01757">
    <property type="entry name" value="Acyl_transf_3"/>
    <property type="match status" value="1"/>
</dbReference>
<evidence type="ECO:0000313" key="11">
    <source>
        <dbReference type="EMBL" id="PKY98847.1"/>
    </source>
</evidence>
<dbReference type="Proteomes" id="UP000234778">
    <property type="component" value="Unassembled WGS sequence"/>
</dbReference>
<dbReference type="AlphaFoldDB" id="A0A2I1KTC6"/>
<evidence type="ECO:0000256" key="3">
    <source>
        <dbReference type="ARBA" id="ARBA00022679"/>
    </source>
</evidence>
<evidence type="ECO:0000259" key="10">
    <source>
        <dbReference type="Pfam" id="PF01757"/>
    </source>
</evidence>
<protein>
    <submittedName>
        <fullName evidence="11">Acyltransferase</fullName>
    </submittedName>
</protein>
<dbReference type="InterPro" id="IPR002656">
    <property type="entry name" value="Acyl_transf_3_dom"/>
</dbReference>
<evidence type="ECO:0000256" key="8">
    <source>
        <dbReference type="SAM" id="MobiDB-lite"/>
    </source>
</evidence>
<dbReference type="PANTHER" id="PTHR23028">
    <property type="entry name" value="ACETYLTRANSFERASE"/>
    <property type="match status" value="1"/>
</dbReference>
<dbReference type="GeneID" id="81708389"/>
<dbReference type="EMBL" id="PKHA01000004">
    <property type="protein sequence ID" value="PKY98847.1"/>
    <property type="molecule type" value="Genomic_DNA"/>
</dbReference>
<evidence type="ECO:0000256" key="4">
    <source>
        <dbReference type="ARBA" id="ARBA00022692"/>
    </source>
</evidence>
<evidence type="ECO:0000256" key="9">
    <source>
        <dbReference type="SAM" id="Phobius"/>
    </source>
</evidence>
<feature type="domain" description="Acyltransferase 3" evidence="10">
    <location>
        <begin position="39"/>
        <end position="389"/>
    </location>
</feature>
<feature type="transmembrane region" description="Helical" evidence="9">
    <location>
        <begin position="236"/>
        <end position="253"/>
    </location>
</feature>
<feature type="region of interest" description="Disordered" evidence="8">
    <location>
        <begin position="463"/>
        <end position="485"/>
    </location>
</feature>
<dbReference type="SUPFAM" id="SSF52266">
    <property type="entry name" value="SGNH hydrolase"/>
    <property type="match status" value="1"/>
</dbReference>
<gene>
    <name evidence="11" type="ORF">CYJ26_05520</name>
</gene>
<keyword evidence="5 9" id="KW-1133">Transmembrane helix</keyword>
<evidence type="ECO:0000256" key="6">
    <source>
        <dbReference type="ARBA" id="ARBA00023136"/>
    </source>
</evidence>
<keyword evidence="3 11" id="KW-0808">Transferase</keyword>
<sequence length="648" mass="68085">MPTFPLPQLTLRRSGPVPAASATPEAPAAPQARAGRHVAGLDGLRAIAVVLVLVYHLAPGLLPGGMVGVDAFFVISGFLITSLLLSQHRATGTINLRRFWTRRLRRIVPALLIAVVVVVCLAAFLGGDVLLGVRRQVLGAATLVYNWVEILAGSSYFDLAQPLLLTNVWSLAVEEQFYLLWPFVVIAVLRRGTSRDRTRRGAWICLALSLLSATVALVATLTGASASRVYMGTDTHAFGLMLGAALALWHGYATDDEACETLAVSTSQRLARGVLGWLGLTGLLLCARLGADGSQAGGWLVEPTLWLVGASLCAVAVVQAVTAEVSQYPGPARWLTAVLDLPPMTWLGKRSYGLYLWHWPVWVLAFYGVPPTTDPRLVAGAVMALTLAATELSYRYVETPIRLKGLKGWIGGAAHAGPRSVLAMSGVVTAAVLLVTLAFSAQPRLSTAQEAIASGARALASAQAAAPSETTASPSPTSSPEPVAEVTGDQVEVVGDSVTLASAPGLEAVLPGIAIDAQVSRSFYAAVSTLQEMDASYGPRPYVVVALATNGSVSAEQLEGLLSYLGQERRLVLVTGYGPARTTWIPGANQTIQDYAAAHPEQVAVADWNAAITPHPEMLAQDQVHPAAEGGQVYAETIQQALNTVAGA</sequence>
<feature type="transmembrane region" description="Helical" evidence="9">
    <location>
        <begin position="421"/>
        <end position="441"/>
    </location>
</feature>
<keyword evidence="6 9" id="KW-0472">Membrane</keyword>
<keyword evidence="2" id="KW-1003">Cell membrane</keyword>
<feature type="transmembrane region" description="Helical" evidence="9">
    <location>
        <begin position="107"/>
        <end position="125"/>
    </location>
</feature>
<dbReference type="Gene3D" id="3.40.50.1110">
    <property type="entry name" value="SGNH hydrolase"/>
    <property type="match status" value="1"/>
</dbReference>
<dbReference type="RefSeq" id="WP_081944989.1">
    <property type="nucleotide sequence ID" value="NZ_CP136961.1"/>
</dbReference>
<feature type="transmembrane region" description="Helical" evidence="9">
    <location>
        <begin position="168"/>
        <end position="189"/>
    </location>
</feature>
<comment type="subcellular location">
    <subcellularLocation>
        <location evidence="1">Cell membrane</location>
        <topology evidence="1">Multi-pass membrane protein</topology>
    </subcellularLocation>
</comment>
<evidence type="ECO:0000256" key="5">
    <source>
        <dbReference type="ARBA" id="ARBA00022989"/>
    </source>
</evidence>
<keyword evidence="4 9" id="KW-0812">Transmembrane</keyword>
<organism evidence="11 12">
    <name type="scientific">Actinomyces urogenitalis</name>
    <dbReference type="NCBI Taxonomy" id="103621"/>
    <lineage>
        <taxon>Bacteria</taxon>
        <taxon>Bacillati</taxon>
        <taxon>Actinomycetota</taxon>
        <taxon>Actinomycetes</taxon>
        <taxon>Actinomycetales</taxon>
        <taxon>Actinomycetaceae</taxon>
        <taxon>Actinomyces</taxon>
    </lineage>
</organism>
<feature type="transmembrane region" description="Helical" evidence="9">
    <location>
        <begin position="64"/>
        <end position="86"/>
    </location>
</feature>
<comment type="caution">
    <text evidence="11">The sequence shown here is derived from an EMBL/GenBank/DDBJ whole genome shotgun (WGS) entry which is preliminary data.</text>
</comment>
<reference evidence="11 12" key="1">
    <citation type="submission" date="2017-12" db="EMBL/GenBank/DDBJ databases">
        <title>Phylogenetic diversity of female urinary microbiome.</title>
        <authorList>
            <person name="Thomas-White K."/>
            <person name="Wolfe A.J."/>
        </authorList>
    </citation>
    <scope>NUCLEOTIDE SEQUENCE [LARGE SCALE GENOMIC DNA]</scope>
    <source>
        <strain evidence="11 12">UMB0319</strain>
    </source>
</reference>
<dbReference type="InterPro" id="IPR036514">
    <property type="entry name" value="SGNH_hydro_sf"/>
</dbReference>
<accession>A0A2I1KTC6</accession>
<dbReference type="GO" id="GO:0016747">
    <property type="term" value="F:acyltransferase activity, transferring groups other than amino-acyl groups"/>
    <property type="evidence" value="ECO:0007669"/>
    <property type="project" value="InterPro"/>
</dbReference>
<dbReference type="GO" id="GO:0005886">
    <property type="term" value="C:plasma membrane"/>
    <property type="evidence" value="ECO:0007669"/>
    <property type="project" value="UniProtKB-SubCell"/>
</dbReference>
<evidence type="ECO:0000256" key="7">
    <source>
        <dbReference type="ARBA" id="ARBA00023315"/>
    </source>
</evidence>